<dbReference type="Proteomes" id="UP000181899">
    <property type="component" value="Unassembled WGS sequence"/>
</dbReference>
<keyword evidence="5" id="KW-1185">Reference proteome</keyword>
<proteinExistence type="predicted"/>
<dbReference type="Pfam" id="PF00535">
    <property type="entry name" value="Glycos_transf_2"/>
    <property type="match status" value="1"/>
</dbReference>
<dbReference type="InterPro" id="IPR001173">
    <property type="entry name" value="Glyco_trans_2-like"/>
</dbReference>
<dbReference type="OrthoDB" id="9785185at2"/>
<keyword evidence="2 4" id="KW-0808">Transferase</keyword>
<dbReference type="PANTHER" id="PTHR22916:SF51">
    <property type="entry name" value="GLYCOSYLTRANSFERASE EPSH-RELATED"/>
    <property type="match status" value="1"/>
</dbReference>
<dbReference type="SUPFAM" id="SSF53448">
    <property type="entry name" value="Nucleotide-diphospho-sugar transferases"/>
    <property type="match status" value="1"/>
</dbReference>
<organism evidence="4 5">
    <name type="scientific">Proteiniclasticum ruminis</name>
    <dbReference type="NCBI Taxonomy" id="398199"/>
    <lineage>
        <taxon>Bacteria</taxon>
        <taxon>Bacillati</taxon>
        <taxon>Bacillota</taxon>
        <taxon>Clostridia</taxon>
        <taxon>Eubacteriales</taxon>
        <taxon>Clostridiaceae</taxon>
        <taxon>Proteiniclasticum</taxon>
    </lineage>
</organism>
<evidence type="ECO:0000259" key="3">
    <source>
        <dbReference type="Pfam" id="PF00535"/>
    </source>
</evidence>
<keyword evidence="1" id="KW-0328">Glycosyltransferase</keyword>
<dbReference type="Gene3D" id="3.90.550.10">
    <property type="entry name" value="Spore Coat Polysaccharide Biosynthesis Protein SpsA, Chain A"/>
    <property type="match status" value="1"/>
</dbReference>
<dbReference type="GO" id="GO:0016757">
    <property type="term" value="F:glycosyltransferase activity"/>
    <property type="evidence" value="ECO:0007669"/>
    <property type="project" value="UniProtKB-KW"/>
</dbReference>
<dbReference type="RefSeq" id="WP_074911484.1">
    <property type="nucleotide sequence ID" value="NZ_FOVK01000002.1"/>
</dbReference>
<evidence type="ECO:0000313" key="4">
    <source>
        <dbReference type="EMBL" id="SFN58278.1"/>
    </source>
</evidence>
<evidence type="ECO:0000256" key="1">
    <source>
        <dbReference type="ARBA" id="ARBA00022676"/>
    </source>
</evidence>
<evidence type="ECO:0000256" key="2">
    <source>
        <dbReference type="ARBA" id="ARBA00022679"/>
    </source>
</evidence>
<dbReference type="AlphaFoldDB" id="A0A1I5A7A5"/>
<protein>
    <submittedName>
        <fullName evidence="4">Glycosyltransferase involved in cell wall bisynthesis</fullName>
    </submittedName>
</protein>
<sequence>MNPKISIVVPVYQVEKYIQNTIRSIINQSFKDFEVVLVNDGTRDKSIEEAEKLLSKTNINYLIINQQNKGVSAARNEGIRQSNGEWVICIDSDDIISNNLLEILYESSIEHNTDLSIGNYQSITEATIFKASNKLNSRIILEQRNILELFLTRAIKIISPAMLLNKQFILDNNLFYNEEIRFSEDQLFIWRVLLKTEKCSYNTAIIYNYLVRSNSTMTASGIDKIMTGYFGFQNFSDNLNYKEYEKITKFIFPRWILGALRASSKMLNYNDFKTLAFRMNYKEHTKSLFDFPNKSTRIMHMIMMFNLRLFYFVNKIV</sequence>
<feature type="domain" description="Glycosyltransferase 2-like" evidence="3">
    <location>
        <begin position="6"/>
        <end position="141"/>
    </location>
</feature>
<dbReference type="PANTHER" id="PTHR22916">
    <property type="entry name" value="GLYCOSYLTRANSFERASE"/>
    <property type="match status" value="1"/>
</dbReference>
<dbReference type="CDD" id="cd00761">
    <property type="entry name" value="Glyco_tranf_GTA_type"/>
    <property type="match status" value="1"/>
</dbReference>
<dbReference type="EMBL" id="FOVK01000002">
    <property type="protein sequence ID" value="SFN58278.1"/>
    <property type="molecule type" value="Genomic_DNA"/>
</dbReference>
<gene>
    <name evidence="4" type="ORF">SAMN04488695_102359</name>
</gene>
<reference evidence="4 5" key="1">
    <citation type="submission" date="2016-10" db="EMBL/GenBank/DDBJ databases">
        <authorList>
            <person name="de Groot N.N."/>
        </authorList>
    </citation>
    <scope>NUCLEOTIDE SEQUENCE [LARGE SCALE GENOMIC DNA]</scope>
    <source>
        <strain evidence="4 5">ML2</strain>
    </source>
</reference>
<dbReference type="InterPro" id="IPR029044">
    <property type="entry name" value="Nucleotide-diphossugar_trans"/>
</dbReference>
<accession>A0A1I5A7A5</accession>
<name>A0A1I5A7A5_9CLOT</name>
<evidence type="ECO:0000313" key="5">
    <source>
        <dbReference type="Proteomes" id="UP000181899"/>
    </source>
</evidence>